<accession>A0A0J6S2K8</accession>
<keyword evidence="1" id="KW-0812">Transmembrane</keyword>
<dbReference type="Gene3D" id="1.10.287.470">
    <property type="entry name" value="Helix hairpin bin"/>
    <property type="match status" value="1"/>
</dbReference>
<evidence type="ECO:0000256" key="1">
    <source>
        <dbReference type="SAM" id="Phobius"/>
    </source>
</evidence>
<dbReference type="Gene3D" id="1.10.10.1150">
    <property type="entry name" value="Coenzyme PQQ synthesis protein D (PqqD)"/>
    <property type="match status" value="1"/>
</dbReference>
<dbReference type="AlphaFoldDB" id="A0A0J6S2K8"/>
<dbReference type="GO" id="GO:0016020">
    <property type="term" value="C:membrane"/>
    <property type="evidence" value="ECO:0007669"/>
    <property type="project" value="InterPro"/>
</dbReference>
<feature type="transmembrane region" description="Helical" evidence="1">
    <location>
        <begin position="160"/>
        <end position="178"/>
    </location>
</feature>
<protein>
    <submittedName>
        <fullName evidence="2">Peptidase M50</fullName>
    </submittedName>
</protein>
<reference evidence="2 3" key="1">
    <citation type="submission" date="2015-03" db="EMBL/GenBank/DDBJ databases">
        <title>Genome sequencing of Methylobacterium aquaticum DSM16371 type strain.</title>
        <authorList>
            <person name="Chaudhry V."/>
            <person name="Patil P.B."/>
        </authorList>
    </citation>
    <scope>NUCLEOTIDE SEQUENCE [LARGE SCALE GENOMIC DNA]</scope>
    <source>
        <strain evidence="2 3">DSM 16371</strain>
    </source>
</reference>
<feature type="transmembrane region" description="Helical" evidence="1">
    <location>
        <begin position="358"/>
        <end position="380"/>
    </location>
</feature>
<dbReference type="GO" id="GO:0031293">
    <property type="term" value="P:membrane protein intracellular domain proteolysis"/>
    <property type="evidence" value="ECO:0007669"/>
    <property type="project" value="TreeGrafter"/>
</dbReference>
<keyword evidence="1" id="KW-0472">Membrane</keyword>
<dbReference type="PANTHER" id="PTHR13325:SF3">
    <property type="entry name" value="MEMBRANE-BOUND TRANSCRIPTION FACTOR SITE-2 PROTEASE"/>
    <property type="match status" value="1"/>
</dbReference>
<keyword evidence="1" id="KW-1133">Transmembrane helix</keyword>
<dbReference type="EMBL" id="LABX01000281">
    <property type="protein sequence ID" value="KMO27889.1"/>
    <property type="molecule type" value="Genomic_DNA"/>
</dbReference>
<proteinExistence type="predicted"/>
<dbReference type="OrthoDB" id="9759690at2"/>
<evidence type="ECO:0000313" key="3">
    <source>
        <dbReference type="Proteomes" id="UP000035929"/>
    </source>
</evidence>
<dbReference type="PATRIC" id="fig|270351.6.peg.4222"/>
<dbReference type="SUPFAM" id="SSF111369">
    <property type="entry name" value="HlyD-like secretion proteins"/>
    <property type="match status" value="1"/>
</dbReference>
<organism evidence="2 3">
    <name type="scientific">Methylobacterium aquaticum</name>
    <dbReference type="NCBI Taxonomy" id="270351"/>
    <lineage>
        <taxon>Bacteria</taxon>
        <taxon>Pseudomonadati</taxon>
        <taxon>Pseudomonadota</taxon>
        <taxon>Alphaproteobacteria</taxon>
        <taxon>Hyphomicrobiales</taxon>
        <taxon>Methylobacteriaceae</taxon>
        <taxon>Methylobacterium</taxon>
    </lineage>
</organism>
<dbReference type="RefSeq" id="WP_048467326.1">
    <property type="nucleotide sequence ID" value="NZ_LABX01000281.1"/>
</dbReference>
<dbReference type="InterPro" id="IPR041881">
    <property type="entry name" value="PqqD_sf"/>
</dbReference>
<gene>
    <name evidence="2" type="ORF">VP06_29330</name>
</gene>
<feature type="transmembrane region" description="Helical" evidence="1">
    <location>
        <begin position="283"/>
        <end position="302"/>
    </location>
</feature>
<feature type="transmembrane region" description="Helical" evidence="1">
    <location>
        <begin position="386"/>
        <end position="407"/>
    </location>
</feature>
<dbReference type="CDD" id="cd05709">
    <property type="entry name" value="S2P-M50"/>
    <property type="match status" value="1"/>
</dbReference>
<dbReference type="InterPro" id="IPR001193">
    <property type="entry name" value="MBTPS2"/>
</dbReference>
<dbReference type="Gene3D" id="2.40.50.100">
    <property type="match status" value="1"/>
</dbReference>
<evidence type="ECO:0000313" key="2">
    <source>
        <dbReference type="EMBL" id="KMO27889.1"/>
    </source>
</evidence>
<sequence>MHSLFSQSWYRVAALKPRLRSHAEIHRQRFRGDVWYILQDHQTGRFHRLSPAANLIVCLMDGRRSVQEIWEMVVARNEDDPPTQDETIRLISLLHGSDLLDGAFPPDFAELLERSDSVARRSLVARLRNPLALRFPLFDPDAALDRLAPLYRPLFSMPGLLAWLAIVLTGLVVVGLHWKEVTGDLATQLLSAQNLAVMACLYPVVKALHEAGHACAAKAWNGEVHEVGVMLLVMIPAPYVDASSTAAFGSKWQRMVVSGAGILVEMLLAAVATLVWATVEPGLVKAAAFNVMVIGGVSTLVFNGNPLLRFDGYYILADLIEIPNLGARANRYVFYLIQRYALKIESAESPVTARGERLWMVAYAVSAFLYRTTVSLAIATFVATQFFVVGVLLAAAALAGIVLQPLVKGARFLLTDRKLDGRRGRALRVTGAALAVLIAGFFAVPLPYATTAQGVVWVPDRSEVRARTDGILAEFLTEPGRQARQGDTLARLDDPALDARVALLEAQLGELRMRYDAARLEDRVQAGILEEQISSAEQTLAVFRARAADRVLRAERDGRLVVPGAADLPGRYFRRGDRIGFVLRADDPVVRVVVPQADVDLVRSRPGPVAARFADSPQVRHTATILREVPGAQSEVPSLALTPQGGGVIPVDATSGDKPKALQSIFVFDVQVAGGIPLDVIGERVHVRFDHGSEAIGWRLIRSLRQLFLSQFGV</sequence>
<dbReference type="Proteomes" id="UP000035929">
    <property type="component" value="Unassembled WGS sequence"/>
</dbReference>
<feature type="transmembrane region" description="Helical" evidence="1">
    <location>
        <begin position="255"/>
        <end position="277"/>
    </location>
</feature>
<dbReference type="GO" id="GO:0004222">
    <property type="term" value="F:metalloendopeptidase activity"/>
    <property type="evidence" value="ECO:0007669"/>
    <property type="project" value="InterPro"/>
</dbReference>
<dbReference type="PANTHER" id="PTHR13325">
    <property type="entry name" value="PROTEASE M50 MEMBRANE-BOUND TRANSCRIPTION FACTOR SITE 2 PROTEASE"/>
    <property type="match status" value="1"/>
</dbReference>
<comment type="caution">
    <text evidence="2">The sequence shown here is derived from an EMBL/GenBank/DDBJ whole genome shotgun (WGS) entry which is preliminary data.</text>
</comment>
<feature type="transmembrane region" description="Helical" evidence="1">
    <location>
        <begin position="427"/>
        <end position="448"/>
    </location>
</feature>
<dbReference type="GO" id="GO:0005737">
    <property type="term" value="C:cytoplasm"/>
    <property type="evidence" value="ECO:0007669"/>
    <property type="project" value="TreeGrafter"/>
</dbReference>
<name>A0A0J6S2K8_9HYPH</name>